<feature type="domain" description="GCVT N-terminal" evidence="1">
    <location>
        <begin position="32"/>
        <end position="249"/>
    </location>
</feature>
<dbReference type="InterPro" id="IPR027266">
    <property type="entry name" value="TrmE/GcvT-like"/>
</dbReference>
<dbReference type="GO" id="GO:0016740">
    <property type="term" value="F:transferase activity"/>
    <property type="evidence" value="ECO:0007669"/>
    <property type="project" value="UniProtKB-KW"/>
</dbReference>
<keyword evidence="2" id="KW-0808">Transferase</keyword>
<accession>A0ABW2QBB3</accession>
<dbReference type="PANTHER" id="PTHR43757">
    <property type="entry name" value="AMINOMETHYLTRANSFERASE"/>
    <property type="match status" value="1"/>
</dbReference>
<evidence type="ECO:0000313" key="3">
    <source>
        <dbReference type="Proteomes" id="UP001596455"/>
    </source>
</evidence>
<comment type="caution">
    <text evidence="2">The sequence shown here is derived from an EMBL/GenBank/DDBJ whole genome shotgun (WGS) entry which is preliminary data.</text>
</comment>
<organism evidence="2 3">
    <name type="scientific">Georgenia alba</name>
    <dbReference type="NCBI Taxonomy" id="2233858"/>
    <lineage>
        <taxon>Bacteria</taxon>
        <taxon>Bacillati</taxon>
        <taxon>Actinomycetota</taxon>
        <taxon>Actinomycetes</taxon>
        <taxon>Micrococcales</taxon>
        <taxon>Bogoriellaceae</taxon>
        <taxon>Georgenia</taxon>
    </lineage>
</organism>
<dbReference type="Pfam" id="PF01571">
    <property type="entry name" value="GCV_T"/>
    <property type="match status" value="1"/>
</dbReference>
<name>A0ABW2QBB3_9MICO</name>
<dbReference type="InterPro" id="IPR006222">
    <property type="entry name" value="GCVT_N"/>
</dbReference>
<evidence type="ECO:0000313" key="2">
    <source>
        <dbReference type="EMBL" id="MFC7406735.1"/>
    </source>
</evidence>
<dbReference type="PANTHER" id="PTHR43757:SF2">
    <property type="entry name" value="AMINOMETHYLTRANSFERASE, MITOCHONDRIAL"/>
    <property type="match status" value="1"/>
</dbReference>
<proteinExistence type="predicted"/>
<dbReference type="RefSeq" id="WP_382396269.1">
    <property type="nucleotide sequence ID" value="NZ_JBHTCQ010000004.1"/>
</dbReference>
<reference evidence="3" key="1">
    <citation type="journal article" date="2019" name="Int. J. Syst. Evol. Microbiol.">
        <title>The Global Catalogue of Microorganisms (GCM) 10K type strain sequencing project: providing services to taxonomists for standard genome sequencing and annotation.</title>
        <authorList>
            <consortium name="The Broad Institute Genomics Platform"/>
            <consortium name="The Broad Institute Genome Sequencing Center for Infectious Disease"/>
            <person name="Wu L."/>
            <person name="Ma J."/>
        </authorList>
    </citation>
    <scope>NUCLEOTIDE SEQUENCE [LARGE SCALE GENOMIC DNA]</scope>
    <source>
        <strain evidence="3">JCM 1490</strain>
    </source>
</reference>
<dbReference type="Proteomes" id="UP001596455">
    <property type="component" value="Unassembled WGS sequence"/>
</dbReference>
<evidence type="ECO:0000259" key="1">
    <source>
        <dbReference type="Pfam" id="PF01571"/>
    </source>
</evidence>
<dbReference type="SUPFAM" id="SSF103025">
    <property type="entry name" value="Folate-binding domain"/>
    <property type="match status" value="1"/>
</dbReference>
<protein>
    <submittedName>
        <fullName evidence="2">Aminomethyl transferase family protein</fullName>
    </submittedName>
</protein>
<dbReference type="InterPro" id="IPR028896">
    <property type="entry name" value="GcvT/YgfZ/DmdA"/>
</dbReference>
<keyword evidence="3" id="KW-1185">Reference proteome</keyword>
<sequence>MDESLEHAVERVGNPVELLRNLEYPAFTFPIAPEFSNWRSEQRSWRETAALFDQSHHMTDFFMSGDGLIELLEGLAVNTFSNFRPGVAKQLVAVNHDGYVIGDGILFHLGDRLDLVGHHILSDWVRYTIERSGLDITTHLDGNSAVRSGDPVFYRYELQGPRANDVVEKLIGEPVPSVKFFHIHEFRFAGTTVRGLRHGMAGEPGFEFFGPYAEGERVRSAILEAGAEFGVLPVGAKGYSSTPLESGWIPTPFPAIFGEPFHAYREWLPLARVGSLGGSMYSTSIEDYYLTPYDIGLGRVVSFDHDFVGKDALQRMADRPSNRKVTLIWDADDVASVVRSQVTPGTPAKFLDFPKSRYAFYQFDAVLDGDRQVGISTDSGYVTYDQQYMSLASIDGAYQDGQQVEVLWGEDPVSRKPQVEPHRQVRIRATIAPAPYHDFVRTTYRANAPG</sequence>
<dbReference type="EMBL" id="JBHTCQ010000004">
    <property type="protein sequence ID" value="MFC7406735.1"/>
    <property type="molecule type" value="Genomic_DNA"/>
</dbReference>
<gene>
    <name evidence="2" type="ORF">ACFQQL_16565</name>
</gene>
<dbReference type="Gene3D" id="3.30.1360.120">
    <property type="entry name" value="Probable tRNA modification gtpase trme, domain 1"/>
    <property type="match status" value="1"/>
</dbReference>